<evidence type="ECO:0000259" key="3">
    <source>
        <dbReference type="Pfam" id="PF01478"/>
    </source>
</evidence>
<feature type="transmembrane region" description="Helical" evidence="2">
    <location>
        <begin position="15"/>
        <end position="37"/>
    </location>
</feature>
<feature type="transmembrane region" description="Helical" evidence="2">
    <location>
        <begin position="73"/>
        <end position="91"/>
    </location>
</feature>
<proteinExistence type="inferred from homology"/>
<name>A0A9X6VC00_BACTU</name>
<dbReference type="GO" id="GO:0004190">
    <property type="term" value="F:aspartic-type endopeptidase activity"/>
    <property type="evidence" value="ECO:0007669"/>
    <property type="project" value="InterPro"/>
</dbReference>
<accession>A0A9X6VC00</accession>
<comment type="similarity">
    <text evidence="1">Belongs to the peptidase A24 family.</text>
</comment>
<dbReference type="PANTHER" id="PTHR30487">
    <property type="entry name" value="TYPE 4 PREPILIN-LIKE PROTEINS LEADER PEPTIDE-PROCESSING ENZYME"/>
    <property type="match status" value="1"/>
</dbReference>
<dbReference type="EMBL" id="NTUS01000034">
    <property type="protein sequence ID" value="PFB07559.1"/>
    <property type="molecule type" value="Genomic_DNA"/>
</dbReference>
<keyword evidence="2" id="KW-0812">Transmembrane</keyword>
<feature type="transmembrane region" description="Helical" evidence="2">
    <location>
        <begin position="147"/>
        <end position="165"/>
    </location>
</feature>
<organism evidence="4 5">
    <name type="scientific">Bacillus thuringiensis</name>
    <dbReference type="NCBI Taxonomy" id="1428"/>
    <lineage>
        <taxon>Bacteria</taxon>
        <taxon>Bacillati</taxon>
        <taxon>Bacillota</taxon>
        <taxon>Bacilli</taxon>
        <taxon>Bacillales</taxon>
        <taxon>Bacillaceae</taxon>
        <taxon>Bacillus</taxon>
        <taxon>Bacillus cereus group</taxon>
    </lineage>
</organism>
<feature type="domain" description="Prepilin type IV endopeptidase peptidase" evidence="3">
    <location>
        <begin position="27"/>
        <end position="130"/>
    </location>
</feature>
<dbReference type="PANTHER" id="PTHR30487:SF0">
    <property type="entry name" value="PREPILIN LEADER PEPTIDASE_N-METHYLTRANSFERASE-RELATED"/>
    <property type="match status" value="1"/>
</dbReference>
<evidence type="ECO:0000256" key="2">
    <source>
        <dbReference type="SAM" id="Phobius"/>
    </source>
</evidence>
<dbReference type="GO" id="GO:0005886">
    <property type="term" value="C:plasma membrane"/>
    <property type="evidence" value="ECO:0007669"/>
    <property type="project" value="TreeGrafter"/>
</dbReference>
<dbReference type="GO" id="GO:0006465">
    <property type="term" value="P:signal peptide processing"/>
    <property type="evidence" value="ECO:0007669"/>
    <property type="project" value="TreeGrafter"/>
</dbReference>
<dbReference type="Gene3D" id="1.20.120.1220">
    <property type="match status" value="1"/>
</dbReference>
<feature type="transmembrane region" description="Helical" evidence="2">
    <location>
        <begin position="112"/>
        <end position="135"/>
    </location>
</feature>
<comment type="caution">
    <text evidence="4">The sequence shown here is derived from an EMBL/GenBank/DDBJ whole genome shotgun (WGS) entry which is preliminary data.</text>
</comment>
<feature type="transmembrane region" description="Helical" evidence="2">
    <location>
        <begin position="49"/>
        <end position="67"/>
    </location>
</feature>
<keyword evidence="2" id="KW-1133">Transmembrane helix</keyword>
<dbReference type="AlphaFoldDB" id="A0A9X6VC00"/>
<dbReference type="Pfam" id="PF01478">
    <property type="entry name" value="Peptidase_A24"/>
    <property type="match status" value="1"/>
</dbReference>
<dbReference type="Proteomes" id="UP000220397">
    <property type="component" value="Unassembled WGS sequence"/>
</dbReference>
<reference evidence="4 5" key="1">
    <citation type="submission" date="2017-09" db="EMBL/GenBank/DDBJ databases">
        <title>Large-scale bioinformatics analysis of Bacillus genomes uncovers conserved roles of natural products in bacterial physiology.</title>
        <authorList>
            <consortium name="Agbiome Team Llc"/>
            <person name="Bleich R.M."/>
            <person name="Kirk G.J."/>
            <person name="Santa Maria K.C."/>
            <person name="Allen S.E."/>
            <person name="Farag S."/>
            <person name="Shank E.A."/>
            <person name="Bowers A."/>
        </authorList>
    </citation>
    <scope>NUCLEOTIDE SEQUENCE [LARGE SCALE GENOMIC DNA]</scope>
    <source>
        <strain evidence="4 5">AFS015413</strain>
    </source>
</reference>
<protein>
    <recommendedName>
        <fullName evidence="3">Prepilin type IV endopeptidase peptidase domain-containing protein</fullName>
    </recommendedName>
</protein>
<dbReference type="InterPro" id="IPR050882">
    <property type="entry name" value="Prepilin_peptidase/N-MTase"/>
</dbReference>
<gene>
    <name evidence="4" type="ORF">CN398_12260</name>
</gene>
<evidence type="ECO:0000313" key="5">
    <source>
        <dbReference type="Proteomes" id="UP000220397"/>
    </source>
</evidence>
<evidence type="ECO:0000313" key="4">
    <source>
        <dbReference type="EMBL" id="PFB07559.1"/>
    </source>
</evidence>
<dbReference type="RefSeq" id="WP_098369042.1">
    <property type="nucleotide sequence ID" value="NZ_JARSYC010000101.1"/>
</dbReference>
<sequence>MPEIQQFLLNIKNEILYVNSHIFIVAILLLFLFTATYTDLKNMKIYDKFNAVFFVTRLLIIILPFGITYQWTHLIGGLIGGLFLLIPAMVLMHKMGGDIKFMFIFGMYLGGYYTIVLLLLSCLIHFIYSIVSIFIFKRQNKKTMVPFAPFFCISYSILTLLGFLYL</sequence>
<keyword evidence="2" id="KW-0472">Membrane</keyword>
<evidence type="ECO:0000256" key="1">
    <source>
        <dbReference type="ARBA" id="ARBA00005801"/>
    </source>
</evidence>
<dbReference type="InterPro" id="IPR000045">
    <property type="entry name" value="Prepilin_IV_endopep_pep"/>
</dbReference>